<comment type="caution">
    <text evidence="1">The sequence shown here is derived from an EMBL/GenBank/DDBJ whole genome shotgun (WGS) entry which is preliminary data.</text>
</comment>
<name>A0ACB7RN62_HYAAI</name>
<evidence type="ECO:0000313" key="2">
    <source>
        <dbReference type="Proteomes" id="UP000821845"/>
    </source>
</evidence>
<dbReference type="Proteomes" id="UP000821845">
    <property type="component" value="Chromosome 8"/>
</dbReference>
<organism evidence="1 2">
    <name type="scientific">Hyalomma asiaticum</name>
    <name type="common">Tick</name>
    <dbReference type="NCBI Taxonomy" id="266040"/>
    <lineage>
        <taxon>Eukaryota</taxon>
        <taxon>Metazoa</taxon>
        <taxon>Ecdysozoa</taxon>
        <taxon>Arthropoda</taxon>
        <taxon>Chelicerata</taxon>
        <taxon>Arachnida</taxon>
        <taxon>Acari</taxon>
        <taxon>Parasitiformes</taxon>
        <taxon>Ixodida</taxon>
        <taxon>Ixodoidea</taxon>
        <taxon>Ixodidae</taxon>
        <taxon>Hyalomminae</taxon>
        <taxon>Hyalomma</taxon>
    </lineage>
</organism>
<gene>
    <name evidence="1" type="ORF">HPB50_009429</name>
</gene>
<protein>
    <submittedName>
        <fullName evidence="1">Uncharacterized protein</fullName>
    </submittedName>
</protein>
<evidence type="ECO:0000313" key="1">
    <source>
        <dbReference type="EMBL" id="KAH6923918.1"/>
    </source>
</evidence>
<proteinExistence type="predicted"/>
<dbReference type="EMBL" id="CM023488">
    <property type="protein sequence ID" value="KAH6923918.1"/>
    <property type="molecule type" value="Genomic_DNA"/>
</dbReference>
<sequence length="228" mass="24968">MPDVRRMHRFRDHVVAGVNWRPMRFVSEVPSSRLCGLCGMIPKRILLLPCGHVLCQSCHAASSQESGGRCPLDQEPFDEAECSGHDFPARRANVLRVRNSAVVLCGNTPTCVVCDMLPEIVNRATWARSVKCVSEDATTVRTRLEPLAWSADECAIGVRGIIELPALCGDSALSELLEVCHSRLQELSLKIVSLRPDCEGTSTWCAGGQSSCVARLCLCVAEPWRNPP</sequence>
<keyword evidence="2" id="KW-1185">Reference proteome</keyword>
<accession>A0ACB7RN62</accession>
<reference evidence="1" key="1">
    <citation type="submission" date="2020-05" db="EMBL/GenBank/DDBJ databases">
        <title>Large-scale comparative analyses of tick genomes elucidate their genetic diversity and vector capacities.</title>
        <authorList>
            <person name="Jia N."/>
            <person name="Wang J."/>
            <person name="Shi W."/>
            <person name="Du L."/>
            <person name="Sun Y."/>
            <person name="Zhan W."/>
            <person name="Jiang J."/>
            <person name="Wang Q."/>
            <person name="Zhang B."/>
            <person name="Ji P."/>
            <person name="Sakyi L.B."/>
            <person name="Cui X."/>
            <person name="Yuan T."/>
            <person name="Jiang B."/>
            <person name="Yang W."/>
            <person name="Lam T.T.-Y."/>
            <person name="Chang Q."/>
            <person name="Ding S."/>
            <person name="Wang X."/>
            <person name="Zhu J."/>
            <person name="Ruan X."/>
            <person name="Zhao L."/>
            <person name="Wei J."/>
            <person name="Que T."/>
            <person name="Du C."/>
            <person name="Cheng J."/>
            <person name="Dai P."/>
            <person name="Han X."/>
            <person name="Huang E."/>
            <person name="Gao Y."/>
            <person name="Liu J."/>
            <person name="Shao H."/>
            <person name="Ye R."/>
            <person name="Li L."/>
            <person name="Wei W."/>
            <person name="Wang X."/>
            <person name="Wang C."/>
            <person name="Yang T."/>
            <person name="Huo Q."/>
            <person name="Li W."/>
            <person name="Guo W."/>
            <person name="Chen H."/>
            <person name="Zhou L."/>
            <person name="Ni X."/>
            <person name="Tian J."/>
            <person name="Zhou Y."/>
            <person name="Sheng Y."/>
            <person name="Liu T."/>
            <person name="Pan Y."/>
            <person name="Xia L."/>
            <person name="Li J."/>
            <person name="Zhao F."/>
            <person name="Cao W."/>
        </authorList>
    </citation>
    <scope>NUCLEOTIDE SEQUENCE</scope>
    <source>
        <strain evidence="1">Hyas-2018</strain>
    </source>
</reference>